<proteinExistence type="predicted"/>
<organism evidence="1 2">
    <name type="scientific">Nepenthes gracilis</name>
    <name type="common">Slender pitcher plant</name>
    <dbReference type="NCBI Taxonomy" id="150966"/>
    <lineage>
        <taxon>Eukaryota</taxon>
        <taxon>Viridiplantae</taxon>
        <taxon>Streptophyta</taxon>
        <taxon>Embryophyta</taxon>
        <taxon>Tracheophyta</taxon>
        <taxon>Spermatophyta</taxon>
        <taxon>Magnoliopsida</taxon>
        <taxon>eudicotyledons</taxon>
        <taxon>Gunneridae</taxon>
        <taxon>Pentapetalae</taxon>
        <taxon>Caryophyllales</taxon>
        <taxon>Nepenthaceae</taxon>
        <taxon>Nepenthes</taxon>
    </lineage>
</organism>
<reference evidence="1" key="1">
    <citation type="submission" date="2023-05" db="EMBL/GenBank/DDBJ databases">
        <title>Nepenthes gracilis genome sequencing.</title>
        <authorList>
            <person name="Fukushima K."/>
        </authorList>
    </citation>
    <scope>NUCLEOTIDE SEQUENCE</scope>
    <source>
        <strain evidence="1">SING2019-196</strain>
    </source>
</reference>
<dbReference type="AlphaFoldDB" id="A0AAD3XX83"/>
<keyword evidence="2" id="KW-1185">Reference proteome</keyword>
<evidence type="ECO:0000313" key="1">
    <source>
        <dbReference type="EMBL" id="GMH21057.1"/>
    </source>
</evidence>
<accession>A0AAD3XX83</accession>
<sequence>MQSSSSATDDHVAGADFLSLLVSRSVYASALVDDHRATATASKFHVDTAPSLKPLKSILNKPKDQRLAFRSLPDLLATDGRRVETAND</sequence>
<dbReference type="EMBL" id="BSYO01000022">
    <property type="protein sequence ID" value="GMH21057.1"/>
    <property type="molecule type" value="Genomic_DNA"/>
</dbReference>
<protein>
    <submittedName>
        <fullName evidence="1">Uncharacterized protein</fullName>
    </submittedName>
</protein>
<comment type="caution">
    <text evidence="1">The sequence shown here is derived from an EMBL/GenBank/DDBJ whole genome shotgun (WGS) entry which is preliminary data.</text>
</comment>
<gene>
    <name evidence="1" type="ORF">Nepgr_022899</name>
</gene>
<name>A0AAD3XX83_NEPGR</name>
<evidence type="ECO:0000313" key="2">
    <source>
        <dbReference type="Proteomes" id="UP001279734"/>
    </source>
</evidence>
<dbReference type="Proteomes" id="UP001279734">
    <property type="component" value="Unassembled WGS sequence"/>
</dbReference>